<dbReference type="InterPro" id="IPR000634">
    <property type="entry name" value="Ser/Thr_deHydtase_PyrdxlP-BS"/>
</dbReference>
<dbReference type="Gene3D" id="3.40.50.1100">
    <property type="match status" value="2"/>
</dbReference>
<dbReference type="CDD" id="cd02042">
    <property type="entry name" value="ParAB_family"/>
    <property type="match status" value="1"/>
</dbReference>
<dbReference type="Proteomes" id="UP000277952">
    <property type="component" value="Unassembled WGS sequence"/>
</dbReference>
<dbReference type="PANTHER" id="PTHR13696:SF99">
    <property type="entry name" value="COBYRINIC ACID AC-DIAMIDE SYNTHASE"/>
    <property type="match status" value="1"/>
</dbReference>
<feature type="domain" description="Tryptophan synthase beta chain-like PALP" evidence="3">
    <location>
        <begin position="376"/>
        <end position="433"/>
    </location>
</feature>
<sequence length="494" mass="55001">MKGICMKTISIFNNKGGVGKTTLTFHLAHALATMGKKVLIIDLDPQCNISTLSVPQDWLMDVWAKENAYIDDFKATREQSTVEEFEALNQNVRSIHYLLTPTQEGTAEIGILPPPVALAPNLHLIPGRLTMHLYEEKISSRWSDVYQGDPLAIRTITRIRKLAEEYAAAYGYHFVIMDTSPSIGALNKVVISTTDGFIIPCAPDMFSLYGIRNLGSALAVWQKQFGTIFHLLSEEKRKNFPEDFVKLLGFTIYNAKKYAGNQPWELAKAHYHYALQIPAEIMGCVPEDVRNVIPAEVLAQPIGGTAIMHTHNTLTGMSQKYHVPMWKVPAEENLGDDVNTVMGSRRVFEATLDKYTEFSKDLLSRIERLGYPALSRNVVRTPIAELPWLSSNNRRVWTKLECLQRTGSFKLRGAYNALHLLAPDTASAGNHGLPAKGHWRWRSLNRMIGGLITSCCHLAVAACSPASAARLWSETRLHGVHPATFGRNLGSVPV</sequence>
<evidence type="ECO:0000256" key="1">
    <source>
        <dbReference type="ARBA" id="ARBA00001933"/>
    </source>
</evidence>
<evidence type="ECO:0000313" key="6">
    <source>
        <dbReference type="Proteomes" id="UP000277952"/>
    </source>
</evidence>
<evidence type="ECO:0000313" key="5">
    <source>
        <dbReference type="EMBL" id="RML48797.1"/>
    </source>
</evidence>
<dbReference type="Pfam" id="PF13614">
    <property type="entry name" value="AAA_31"/>
    <property type="match status" value="1"/>
</dbReference>
<dbReference type="InterPro" id="IPR001926">
    <property type="entry name" value="TrpB-like_PALP"/>
</dbReference>
<comment type="caution">
    <text evidence="5">The sequence shown here is derived from an EMBL/GenBank/DDBJ whole genome shotgun (WGS) entry which is preliminary data.</text>
</comment>
<evidence type="ECO:0000259" key="3">
    <source>
        <dbReference type="Pfam" id="PF00291"/>
    </source>
</evidence>
<dbReference type="InterPro" id="IPR025669">
    <property type="entry name" value="AAA_dom"/>
</dbReference>
<dbReference type="PANTHER" id="PTHR13696">
    <property type="entry name" value="P-LOOP CONTAINING NUCLEOSIDE TRIPHOSPHATE HYDROLASE"/>
    <property type="match status" value="1"/>
</dbReference>
<reference evidence="5 6" key="1">
    <citation type="submission" date="2018-08" db="EMBL/GenBank/DDBJ databases">
        <title>Recombination of ecologically and evolutionarily significant loci maintains genetic cohesion in the Pseudomonas syringae species complex.</title>
        <authorList>
            <person name="Dillon M."/>
            <person name="Thakur S."/>
            <person name="Almeida R.N.D."/>
            <person name="Weir B.S."/>
            <person name="Guttman D.S."/>
        </authorList>
    </citation>
    <scope>NUCLEOTIDE SEQUENCE [LARGE SCALE GENOMIC DNA]</scope>
    <source>
        <strain evidence="5 6">19322</strain>
    </source>
</reference>
<dbReference type="GO" id="GO:0030170">
    <property type="term" value="F:pyridoxal phosphate binding"/>
    <property type="evidence" value="ECO:0007669"/>
    <property type="project" value="InterPro"/>
</dbReference>
<gene>
    <name evidence="5" type="ORF">ALQ94_04780</name>
</gene>
<organism evidence="5 6">
    <name type="scientific">Pseudomonas amygdali pv. morsprunorum</name>
    <dbReference type="NCBI Taxonomy" id="129138"/>
    <lineage>
        <taxon>Bacteria</taxon>
        <taxon>Pseudomonadati</taxon>
        <taxon>Pseudomonadota</taxon>
        <taxon>Gammaproteobacteria</taxon>
        <taxon>Pseudomonadales</taxon>
        <taxon>Pseudomonadaceae</taxon>
        <taxon>Pseudomonas</taxon>
        <taxon>Pseudomonas amygdali</taxon>
    </lineage>
</organism>
<keyword evidence="2" id="KW-0663">Pyridoxal phosphate</keyword>
<dbReference type="SUPFAM" id="SSF53686">
    <property type="entry name" value="Tryptophan synthase beta subunit-like PLP-dependent enzymes"/>
    <property type="match status" value="1"/>
</dbReference>
<protein>
    <submittedName>
        <fullName evidence="5">ParA protein</fullName>
    </submittedName>
</protein>
<dbReference type="InterPro" id="IPR050678">
    <property type="entry name" value="DNA_Partitioning_ATPase"/>
</dbReference>
<comment type="cofactor">
    <cofactor evidence="1">
        <name>pyridoxal 5'-phosphate</name>
        <dbReference type="ChEBI" id="CHEBI:597326"/>
    </cofactor>
</comment>
<dbReference type="InterPro" id="IPR027417">
    <property type="entry name" value="P-loop_NTPase"/>
</dbReference>
<proteinExistence type="predicted"/>
<dbReference type="AlphaFoldDB" id="A0A3M2WB70"/>
<dbReference type="InterPro" id="IPR036052">
    <property type="entry name" value="TrpB-like_PALP_sf"/>
</dbReference>
<dbReference type="PROSITE" id="PS00165">
    <property type="entry name" value="DEHYDRATASE_SER_THR"/>
    <property type="match status" value="1"/>
</dbReference>
<evidence type="ECO:0000259" key="4">
    <source>
        <dbReference type="Pfam" id="PF13614"/>
    </source>
</evidence>
<accession>A0A3M2WB70</accession>
<dbReference type="GO" id="GO:0006520">
    <property type="term" value="P:amino acid metabolic process"/>
    <property type="evidence" value="ECO:0007669"/>
    <property type="project" value="InterPro"/>
</dbReference>
<dbReference type="SUPFAM" id="SSF52540">
    <property type="entry name" value="P-loop containing nucleoside triphosphate hydrolases"/>
    <property type="match status" value="1"/>
</dbReference>
<name>A0A3M2WB70_PSEA0</name>
<dbReference type="GO" id="GO:0003824">
    <property type="term" value="F:catalytic activity"/>
    <property type="evidence" value="ECO:0007669"/>
    <property type="project" value="UniProtKB-ARBA"/>
</dbReference>
<feature type="domain" description="AAA" evidence="4">
    <location>
        <begin position="6"/>
        <end position="224"/>
    </location>
</feature>
<dbReference type="Pfam" id="PF00291">
    <property type="entry name" value="PALP"/>
    <property type="match status" value="1"/>
</dbReference>
<evidence type="ECO:0000256" key="2">
    <source>
        <dbReference type="ARBA" id="ARBA00022898"/>
    </source>
</evidence>
<dbReference type="EMBL" id="RBNS01000289">
    <property type="protein sequence ID" value="RML48797.1"/>
    <property type="molecule type" value="Genomic_DNA"/>
</dbReference>
<feature type="non-terminal residue" evidence="5">
    <location>
        <position position="494"/>
    </location>
</feature>
<dbReference type="Gene3D" id="3.40.50.300">
    <property type="entry name" value="P-loop containing nucleotide triphosphate hydrolases"/>
    <property type="match status" value="1"/>
</dbReference>